<proteinExistence type="inferred from homology"/>
<dbReference type="EMBL" id="NKQK01000011">
    <property type="protein sequence ID" value="PSS17984.1"/>
    <property type="molecule type" value="Genomic_DNA"/>
</dbReference>
<dbReference type="Pfam" id="PF02519">
    <property type="entry name" value="Auxin_inducible"/>
    <property type="match status" value="1"/>
</dbReference>
<dbReference type="Gramene" id="PSS17984">
    <property type="protein sequence ID" value="PSS17984"/>
    <property type="gene ID" value="CEY00_Acc08669"/>
</dbReference>
<evidence type="ECO:0000313" key="3">
    <source>
        <dbReference type="Proteomes" id="UP000241394"/>
    </source>
</evidence>
<reference evidence="2 3" key="1">
    <citation type="submission" date="2017-07" db="EMBL/GenBank/DDBJ databases">
        <title>An improved, manually edited Actinidia chinensis var. chinensis (kiwifruit) genome highlights the challenges associated with draft genomes and gene prediction in plants.</title>
        <authorList>
            <person name="Pilkington S."/>
            <person name="Crowhurst R."/>
            <person name="Hilario E."/>
            <person name="Nardozza S."/>
            <person name="Fraser L."/>
            <person name="Peng Y."/>
            <person name="Gunaseelan K."/>
            <person name="Simpson R."/>
            <person name="Tahir J."/>
            <person name="Deroles S."/>
            <person name="Templeton K."/>
            <person name="Luo Z."/>
            <person name="Davy M."/>
            <person name="Cheng C."/>
            <person name="Mcneilage M."/>
            <person name="Scaglione D."/>
            <person name="Liu Y."/>
            <person name="Zhang Q."/>
            <person name="Datson P."/>
            <person name="De Silva N."/>
            <person name="Gardiner S."/>
            <person name="Bassett H."/>
            <person name="Chagne D."/>
            <person name="Mccallum J."/>
            <person name="Dzierzon H."/>
            <person name="Deng C."/>
            <person name="Wang Y.-Y."/>
            <person name="Barron N."/>
            <person name="Manako K."/>
            <person name="Bowen J."/>
            <person name="Foster T."/>
            <person name="Erridge Z."/>
            <person name="Tiffin H."/>
            <person name="Waite C."/>
            <person name="Davies K."/>
            <person name="Grierson E."/>
            <person name="Laing W."/>
            <person name="Kirk R."/>
            <person name="Chen X."/>
            <person name="Wood M."/>
            <person name="Montefiori M."/>
            <person name="Brummell D."/>
            <person name="Schwinn K."/>
            <person name="Catanach A."/>
            <person name="Fullerton C."/>
            <person name="Li D."/>
            <person name="Meiyalaghan S."/>
            <person name="Nieuwenhuizen N."/>
            <person name="Read N."/>
            <person name="Prakash R."/>
            <person name="Hunter D."/>
            <person name="Zhang H."/>
            <person name="Mckenzie M."/>
            <person name="Knabel M."/>
            <person name="Harris A."/>
            <person name="Allan A."/>
            <person name="Chen A."/>
            <person name="Janssen B."/>
            <person name="Plunkett B."/>
            <person name="Dwamena C."/>
            <person name="Voogd C."/>
            <person name="Leif D."/>
            <person name="Lafferty D."/>
            <person name="Souleyre E."/>
            <person name="Varkonyi-Gasic E."/>
            <person name="Gambi F."/>
            <person name="Hanley J."/>
            <person name="Yao J.-L."/>
            <person name="Cheung J."/>
            <person name="David K."/>
            <person name="Warren B."/>
            <person name="Marsh K."/>
            <person name="Snowden K."/>
            <person name="Lin-Wang K."/>
            <person name="Brian L."/>
            <person name="Martinez-Sanchez M."/>
            <person name="Wang M."/>
            <person name="Ileperuma N."/>
            <person name="Macnee N."/>
            <person name="Campin R."/>
            <person name="Mcatee P."/>
            <person name="Drummond R."/>
            <person name="Espley R."/>
            <person name="Ireland H."/>
            <person name="Wu R."/>
            <person name="Atkinson R."/>
            <person name="Karunairetnam S."/>
            <person name="Bulley S."/>
            <person name="Chunkath S."/>
            <person name="Hanley Z."/>
            <person name="Storey R."/>
            <person name="Thrimawithana A."/>
            <person name="Thomson S."/>
            <person name="David C."/>
            <person name="Testolin R."/>
        </authorList>
    </citation>
    <scope>NUCLEOTIDE SEQUENCE [LARGE SCALE GENOMIC DNA]</scope>
    <source>
        <strain evidence="3">cv. Red5</strain>
        <tissue evidence="2">Young leaf</tissue>
    </source>
</reference>
<dbReference type="InterPro" id="IPR003676">
    <property type="entry name" value="SAUR_fam"/>
</dbReference>
<dbReference type="OMA" id="MNMISAK"/>
<sequence length="148" mass="16897">MISHKKLIKMARKLQKFATTRTKRISFPRNNRDANVGSCTTSLVADKGHYVVYTAGQRRFMIPLVYLNNEIVRELFKLSKEFGLPSDGPITLPCDSVFMEYVILLIQRGVAINLEKALLATVSSLSSFYRAYANQELLVYRFNHTVAF</sequence>
<evidence type="ECO:0000313" key="2">
    <source>
        <dbReference type="EMBL" id="PSS17984.1"/>
    </source>
</evidence>
<gene>
    <name evidence="2" type="ORF">CEY00_Acc08669</name>
</gene>
<dbReference type="AlphaFoldDB" id="A0A2R6R019"/>
<comment type="similarity">
    <text evidence="1">Belongs to the ARG7 family.</text>
</comment>
<dbReference type="Proteomes" id="UP000241394">
    <property type="component" value="Chromosome LG11"/>
</dbReference>
<evidence type="ECO:0000256" key="1">
    <source>
        <dbReference type="ARBA" id="ARBA00006974"/>
    </source>
</evidence>
<organism evidence="2 3">
    <name type="scientific">Actinidia chinensis var. chinensis</name>
    <name type="common">Chinese soft-hair kiwi</name>
    <dbReference type="NCBI Taxonomy" id="1590841"/>
    <lineage>
        <taxon>Eukaryota</taxon>
        <taxon>Viridiplantae</taxon>
        <taxon>Streptophyta</taxon>
        <taxon>Embryophyta</taxon>
        <taxon>Tracheophyta</taxon>
        <taxon>Spermatophyta</taxon>
        <taxon>Magnoliopsida</taxon>
        <taxon>eudicotyledons</taxon>
        <taxon>Gunneridae</taxon>
        <taxon>Pentapetalae</taxon>
        <taxon>asterids</taxon>
        <taxon>Ericales</taxon>
        <taxon>Actinidiaceae</taxon>
        <taxon>Actinidia</taxon>
    </lineage>
</organism>
<accession>A0A2R6R019</accession>
<dbReference type="InParanoid" id="A0A2R6R019"/>
<dbReference type="STRING" id="1590841.A0A2R6R019"/>
<protein>
    <submittedName>
        <fullName evidence="2">Auxin-responsive protein</fullName>
    </submittedName>
</protein>
<reference evidence="3" key="2">
    <citation type="journal article" date="2018" name="BMC Genomics">
        <title>A manually annotated Actinidia chinensis var. chinensis (kiwifruit) genome highlights the challenges associated with draft genomes and gene prediction in plants.</title>
        <authorList>
            <person name="Pilkington S.M."/>
            <person name="Crowhurst R."/>
            <person name="Hilario E."/>
            <person name="Nardozza S."/>
            <person name="Fraser L."/>
            <person name="Peng Y."/>
            <person name="Gunaseelan K."/>
            <person name="Simpson R."/>
            <person name="Tahir J."/>
            <person name="Deroles S.C."/>
            <person name="Templeton K."/>
            <person name="Luo Z."/>
            <person name="Davy M."/>
            <person name="Cheng C."/>
            <person name="McNeilage M."/>
            <person name="Scaglione D."/>
            <person name="Liu Y."/>
            <person name="Zhang Q."/>
            <person name="Datson P."/>
            <person name="De Silva N."/>
            <person name="Gardiner S.E."/>
            <person name="Bassett H."/>
            <person name="Chagne D."/>
            <person name="McCallum J."/>
            <person name="Dzierzon H."/>
            <person name="Deng C."/>
            <person name="Wang Y.Y."/>
            <person name="Barron L."/>
            <person name="Manako K."/>
            <person name="Bowen J."/>
            <person name="Foster T.M."/>
            <person name="Erridge Z.A."/>
            <person name="Tiffin H."/>
            <person name="Waite C.N."/>
            <person name="Davies K.M."/>
            <person name="Grierson E.P."/>
            <person name="Laing W.A."/>
            <person name="Kirk R."/>
            <person name="Chen X."/>
            <person name="Wood M."/>
            <person name="Montefiori M."/>
            <person name="Brummell D.A."/>
            <person name="Schwinn K.E."/>
            <person name="Catanach A."/>
            <person name="Fullerton C."/>
            <person name="Li D."/>
            <person name="Meiyalaghan S."/>
            <person name="Nieuwenhuizen N."/>
            <person name="Read N."/>
            <person name="Prakash R."/>
            <person name="Hunter D."/>
            <person name="Zhang H."/>
            <person name="McKenzie M."/>
            <person name="Knabel M."/>
            <person name="Harris A."/>
            <person name="Allan A.C."/>
            <person name="Gleave A."/>
            <person name="Chen A."/>
            <person name="Janssen B.J."/>
            <person name="Plunkett B."/>
            <person name="Ampomah-Dwamena C."/>
            <person name="Voogd C."/>
            <person name="Leif D."/>
            <person name="Lafferty D."/>
            <person name="Souleyre E.J.F."/>
            <person name="Varkonyi-Gasic E."/>
            <person name="Gambi F."/>
            <person name="Hanley J."/>
            <person name="Yao J.L."/>
            <person name="Cheung J."/>
            <person name="David K.M."/>
            <person name="Warren B."/>
            <person name="Marsh K."/>
            <person name="Snowden K.C."/>
            <person name="Lin-Wang K."/>
            <person name="Brian L."/>
            <person name="Martinez-Sanchez M."/>
            <person name="Wang M."/>
            <person name="Ileperuma N."/>
            <person name="Macnee N."/>
            <person name="Campin R."/>
            <person name="McAtee P."/>
            <person name="Drummond R.S.M."/>
            <person name="Espley R.V."/>
            <person name="Ireland H.S."/>
            <person name="Wu R."/>
            <person name="Atkinson R.G."/>
            <person name="Karunairetnam S."/>
            <person name="Bulley S."/>
            <person name="Chunkath S."/>
            <person name="Hanley Z."/>
            <person name="Storey R."/>
            <person name="Thrimawithana A.H."/>
            <person name="Thomson S."/>
            <person name="David C."/>
            <person name="Testolin R."/>
            <person name="Huang H."/>
            <person name="Hellens R.P."/>
            <person name="Schaffer R.J."/>
        </authorList>
    </citation>
    <scope>NUCLEOTIDE SEQUENCE [LARGE SCALE GENOMIC DNA]</scope>
    <source>
        <strain evidence="3">cv. Red5</strain>
    </source>
</reference>
<name>A0A2R6R019_ACTCC</name>
<keyword evidence="3" id="KW-1185">Reference proteome</keyword>
<dbReference type="OrthoDB" id="1936278at2759"/>
<dbReference type="PANTHER" id="PTHR31175">
    <property type="entry name" value="AUXIN-RESPONSIVE FAMILY PROTEIN"/>
    <property type="match status" value="1"/>
</dbReference>
<dbReference type="GO" id="GO:0009733">
    <property type="term" value="P:response to auxin"/>
    <property type="evidence" value="ECO:0007669"/>
    <property type="project" value="InterPro"/>
</dbReference>
<comment type="caution">
    <text evidence="2">The sequence shown here is derived from an EMBL/GenBank/DDBJ whole genome shotgun (WGS) entry which is preliminary data.</text>
</comment>
<dbReference type="PANTHER" id="PTHR31175:SF82">
    <property type="entry name" value="AUXIN-RESPONSIVE PROTEIN SAUR65"/>
    <property type="match status" value="1"/>
</dbReference>